<keyword evidence="1" id="KW-0732">Signal</keyword>
<dbReference type="AlphaFoldDB" id="A0A0L8H8K3"/>
<protein>
    <submittedName>
        <fullName evidence="2">Uncharacterized protein</fullName>
    </submittedName>
</protein>
<sequence>MIIIFIILLLWRMVNSVEHSINCLSQHLVASLLHFEFKSCWDGVPLYLSSFQLTKTVGAGLSRATTGIALYLFYIQHLFSC</sequence>
<dbReference type="EMBL" id="KQ418971">
    <property type="protein sequence ID" value="KOF85085.1"/>
    <property type="molecule type" value="Genomic_DNA"/>
</dbReference>
<feature type="signal peptide" evidence="1">
    <location>
        <begin position="1"/>
        <end position="16"/>
    </location>
</feature>
<gene>
    <name evidence="2" type="ORF">OCBIM_22020878mg</name>
</gene>
<evidence type="ECO:0000256" key="1">
    <source>
        <dbReference type="SAM" id="SignalP"/>
    </source>
</evidence>
<evidence type="ECO:0000313" key="2">
    <source>
        <dbReference type="EMBL" id="KOF85085.1"/>
    </source>
</evidence>
<name>A0A0L8H8K3_OCTBM</name>
<reference evidence="2" key="1">
    <citation type="submission" date="2015-07" db="EMBL/GenBank/DDBJ databases">
        <title>MeaNS - Measles Nucleotide Surveillance Program.</title>
        <authorList>
            <person name="Tran T."/>
            <person name="Druce J."/>
        </authorList>
    </citation>
    <scope>NUCLEOTIDE SEQUENCE</scope>
    <source>
        <strain evidence="2">UCB-OBI-ISO-001</strain>
        <tissue evidence="2">Gonad</tissue>
    </source>
</reference>
<feature type="chain" id="PRO_5005583616" evidence="1">
    <location>
        <begin position="17"/>
        <end position="81"/>
    </location>
</feature>
<proteinExistence type="predicted"/>
<accession>A0A0L8H8K3</accession>
<organism evidence="2">
    <name type="scientific">Octopus bimaculoides</name>
    <name type="common">California two-spotted octopus</name>
    <dbReference type="NCBI Taxonomy" id="37653"/>
    <lineage>
        <taxon>Eukaryota</taxon>
        <taxon>Metazoa</taxon>
        <taxon>Spiralia</taxon>
        <taxon>Lophotrochozoa</taxon>
        <taxon>Mollusca</taxon>
        <taxon>Cephalopoda</taxon>
        <taxon>Coleoidea</taxon>
        <taxon>Octopodiformes</taxon>
        <taxon>Octopoda</taxon>
        <taxon>Incirrata</taxon>
        <taxon>Octopodidae</taxon>
        <taxon>Octopus</taxon>
    </lineage>
</organism>